<dbReference type="Pfam" id="PF02635">
    <property type="entry name" value="DsrE"/>
    <property type="match status" value="1"/>
</dbReference>
<evidence type="ECO:0000256" key="1">
    <source>
        <dbReference type="ARBA" id="ARBA00005996"/>
    </source>
</evidence>
<evidence type="ECO:0000313" key="6">
    <source>
        <dbReference type="Proteomes" id="UP000298716"/>
    </source>
</evidence>
<evidence type="ECO:0000256" key="4">
    <source>
        <dbReference type="HAMAP-Rule" id="MF_00389"/>
    </source>
</evidence>
<evidence type="ECO:0000256" key="2">
    <source>
        <dbReference type="ARBA" id="ARBA00022490"/>
    </source>
</evidence>
<organism evidence="5 6">
    <name type="scientific">Buchnera aphidicola</name>
    <name type="common">Macrosiphum gaurae</name>
    <dbReference type="NCBI Taxonomy" id="2315801"/>
    <lineage>
        <taxon>Bacteria</taxon>
        <taxon>Pseudomonadati</taxon>
        <taxon>Pseudomonadota</taxon>
        <taxon>Gammaproteobacteria</taxon>
        <taxon>Enterobacterales</taxon>
        <taxon>Erwiniaceae</taxon>
        <taxon>Buchnera</taxon>
    </lineage>
</organism>
<dbReference type="InterPro" id="IPR027396">
    <property type="entry name" value="DsrEFH-like"/>
</dbReference>
<dbReference type="NCBIfam" id="NF001238">
    <property type="entry name" value="PRK00211.1"/>
    <property type="match status" value="1"/>
</dbReference>
<dbReference type="GO" id="GO:0005737">
    <property type="term" value="C:cytoplasm"/>
    <property type="evidence" value="ECO:0007669"/>
    <property type="project" value="UniProtKB-SubCell"/>
</dbReference>
<dbReference type="InterPro" id="IPR037450">
    <property type="entry name" value="Sulphur_relay_TusC"/>
</dbReference>
<sequence length="119" mass="13672">MKMVAFVFSHAPHGTSFGREGLDAIFSVSSFLKKISVFFIGDGVLQLMKSYKVENILARNYTSSFRILSFYNIKDFYCCKASLIERGLNNNNNFILKINILDSHILRLKLDEYDAIINF</sequence>
<dbReference type="NCBIfam" id="TIGR03010">
    <property type="entry name" value="sulf_tusC_dsrF"/>
    <property type="match status" value="1"/>
</dbReference>
<protein>
    <recommendedName>
        <fullName evidence="4">Protein TusC</fullName>
    </recommendedName>
    <alternativeName>
        <fullName evidence="4">tRNA 2-thiouridine synthesizing protein C</fullName>
    </alternativeName>
</protein>
<comment type="function">
    <text evidence="4">Part of a sulfur-relay system required for 2-thiolation of 5-methylaminomethyl-2-thiouridine (mnm(5)s(2)U) at tRNA wobble positions.</text>
</comment>
<dbReference type="HAMAP" id="MF_00389">
    <property type="entry name" value="Thiourid_synth_C"/>
    <property type="match status" value="1"/>
</dbReference>
<comment type="subcellular location">
    <subcellularLocation>
        <location evidence="4">Cytoplasm</location>
    </subcellularLocation>
</comment>
<accession>A0A4D6Y1V4</accession>
<evidence type="ECO:0000313" key="5">
    <source>
        <dbReference type="EMBL" id="QCI22957.1"/>
    </source>
</evidence>
<dbReference type="Proteomes" id="UP000298716">
    <property type="component" value="Chromosome"/>
</dbReference>
<dbReference type="EMBL" id="CP034867">
    <property type="protein sequence ID" value="QCI22957.1"/>
    <property type="molecule type" value="Genomic_DNA"/>
</dbReference>
<dbReference type="GO" id="GO:0008033">
    <property type="term" value="P:tRNA processing"/>
    <property type="evidence" value="ECO:0007669"/>
    <property type="project" value="UniProtKB-UniRule"/>
</dbReference>
<comment type="subunit">
    <text evidence="4">Heterohexamer, formed by a dimer of trimers. The hexameric TusBCD complex contains 2 copies each of TusB, TusC and TusD. The TusBCD complex interacts with TusE.</text>
</comment>
<dbReference type="InterPro" id="IPR003787">
    <property type="entry name" value="Sulphur_relay_DsrE/F-like"/>
</dbReference>
<dbReference type="AlphaFoldDB" id="A0A4D6Y1V4"/>
<gene>
    <name evidence="4 5" type="primary">tusC</name>
    <name evidence="5" type="ORF">D9V72_02695</name>
</gene>
<proteinExistence type="inferred from homology"/>
<dbReference type="InterPro" id="IPR017462">
    <property type="entry name" value="Sulphur_relay_TusC/DsrF"/>
</dbReference>
<dbReference type="OrthoDB" id="9789418at2"/>
<evidence type="ECO:0000256" key="3">
    <source>
        <dbReference type="ARBA" id="ARBA00022694"/>
    </source>
</evidence>
<dbReference type="GO" id="GO:0016740">
    <property type="term" value="F:transferase activity"/>
    <property type="evidence" value="ECO:0007669"/>
    <property type="project" value="UniProtKB-KW"/>
</dbReference>
<name>A0A4D6Y1V4_9GAMM</name>
<dbReference type="Gene3D" id="3.40.1260.10">
    <property type="entry name" value="DsrEFH-like"/>
    <property type="match status" value="1"/>
</dbReference>
<dbReference type="PANTHER" id="PTHR38780">
    <property type="entry name" value="PROTEIN TUSC"/>
    <property type="match status" value="1"/>
</dbReference>
<keyword evidence="3 4" id="KW-0819">tRNA processing</keyword>
<dbReference type="SUPFAM" id="SSF75169">
    <property type="entry name" value="DsrEFH-like"/>
    <property type="match status" value="1"/>
</dbReference>
<dbReference type="RefSeq" id="WP_158355273.1">
    <property type="nucleotide sequence ID" value="NZ_CP034867.1"/>
</dbReference>
<comment type="similarity">
    <text evidence="1 4">Belongs to the DsrF/TusC family.</text>
</comment>
<keyword evidence="2 4" id="KW-0963">Cytoplasm</keyword>
<reference evidence="5 6" key="1">
    <citation type="submission" date="2018-12" db="EMBL/GenBank/DDBJ databases">
        <authorList>
            <person name="Chong R.A."/>
        </authorList>
    </citation>
    <scope>NUCLEOTIDE SEQUENCE [LARGE SCALE GENOMIC DNA]</scope>
    <source>
        <strain evidence="5 6">Mga</strain>
    </source>
</reference>
<dbReference type="PANTHER" id="PTHR38780:SF1">
    <property type="entry name" value="PROTEIN TUSC"/>
    <property type="match status" value="1"/>
</dbReference>
<keyword evidence="5" id="KW-0808">Transferase</keyword>
<reference evidence="5 6" key="2">
    <citation type="submission" date="2019-05" db="EMBL/GenBank/DDBJ databases">
        <title>Genome evolution of the obligate endosymbiont Buchnera aphidicola.</title>
        <authorList>
            <person name="Moran N.A."/>
        </authorList>
    </citation>
    <scope>NUCLEOTIDE SEQUENCE [LARGE SCALE GENOMIC DNA]</scope>
    <source>
        <strain evidence="5 6">Mga</strain>
    </source>
</reference>